<dbReference type="PANTHER" id="PTHR28062">
    <property type="entry name" value="K+-H+ EXCHANGE-LIKE PROTEIN"/>
    <property type="match status" value="1"/>
</dbReference>
<proteinExistence type="predicted"/>
<dbReference type="Pfam" id="PF10173">
    <property type="entry name" value="Mit_KHE1"/>
    <property type="match status" value="1"/>
</dbReference>
<dbReference type="GO" id="GO:0005743">
    <property type="term" value="C:mitochondrial inner membrane"/>
    <property type="evidence" value="ECO:0007669"/>
    <property type="project" value="TreeGrafter"/>
</dbReference>
<dbReference type="PANTHER" id="PTHR28062:SF1">
    <property type="entry name" value="TRANSMEMBRANE PROTEIN"/>
    <property type="match status" value="1"/>
</dbReference>
<accession>A0A8H7XQS7</accession>
<dbReference type="EMBL" id="JAFIQS010000010">
    <property type="protein sequence ID" value="KAG5165113.1"/>
    <property type="molecule type" value="Genomic_DNA"/>
</dbReference>
<dbReference type="AlphaFoldDB" id="A0A8H7XQS7"/>
<dbReference type="GO" id="GO:0006813">
    <property type="term" value="P:potassium ion transport"/>
    <property type="evidence" value="ECO:0007669"/>
    <property type="project" value="TreeGrafter"/>
</dbReference>
<gene>
    <name evidence="1" type="ORF">JR316_009809</name>
</gene>
<reference evidence="1" key="1">
    <citation type="submission" date="2021-02" db="EMBL/GenBank/DDBJ databases">
        <title>Psilocybe cubensis genome.</title>
        <authorList>
            <person name="Mckernan K.J."/>
            <person name="Crawford S."/>
            <person name="Trippe A."/>
            <person name="Kane L.T."/>
            <person name="Mclaughlin S."/>
        </authorList>
    </citation>
    <scope>NUCLEOTIDE SEQUENCE [LARGE SCALE GENOMIC DNA]</scope>
    <source>
        <strain evidence="1">MGC-MH-2018</strain>
    </source>
</reference>
<organism evidence="1">
    <name type="scientific">Psilocybe cubensis</name>
    <name type="common">Psychedelic mushroom</name>
    <name type="synonym">Stropharia cubensis</name>
    <dbReference type="NCBI Taxonomy" id="181762"/>
    <lineage>
        <taxon>Eukaryota</taxon>
        <taxon>Fungi</taxon>
        <taxon>Dikarya</taxon>
        <taxon>Basidiomycota</taxon>
        <taxon>Agaricomycotina</taxon>
        <taxon>Agaricomycetes</taxon>
        <taxon>Agaricomycetidae</taxon>
        <taxon>Agaricales</taxon>
        <taxon>Agaricineae</taxon>
        <taxon>Strophariaceae</taxon>
        <taxon>Psilocybe</taxon>
    </lineage>
</organism>
<evidence type="ECO:0000313" key="1">
    <source>
        <dbReference type="EMBL" id="KAG5165113.1"/>
    </source>
</evidence>
<comment type="caution">
    <text evidence="1">The sequence shown here is derived from an EMBL/GenBank/DDBJ whole genome shotgun (WGS) entry which is preliminary data.</text>
</comment>
<protein>
    <submittedName>
        <fullName evidence="1">Uncharacterized protein</fullName>
    </submittedName>
</protein>
<dbReference type="GO" id="GO:1902600">
    <property type="term" value="P:proton transmembrane transport"/>
    <property type="evidence" value="ECO:0007669"/>
    <property type="project" value="TreeGrafter"/>
</dbReference>
<name>A0A8H7XQS7_PSICU</name>
<dbReference type="InterPro" id="IPR018786">
    <property type="entry name" value="Mit_KHE1"/>
</dbReference>
<dbReference type="OrthoDB" id="5562676at2759"/>
<sequence>MASSSRLGARISAIPLTTPSRMPSSAVPTFTTNRLTYYHFQLPDRTRNTAGWWPDRARSAFGTTESGWKLKFRHALRRMMDKIEFEEHALKGLNPATGPSIPNRSRMLWKFWEKRIDTNKPVQIPLLYPPSLFPSPFSALSELKAHCSSRLLSHQSGFCLWSVAIPFTALVHFIPVFPNFLFLLSAWRVWSHYKAYKSAVYLQKLLDHDMIVPEASTELDTVYLRPPDQFQSSQNPGETKYTESTIPSLPRLLLTHEDLPLLLSIFESYESRRESGAATSAAAEVNLRRAIAQVQERIQYTVKLRLAWLRCSHREAQV</sequence>